<name>A0A1C1CAA6_9EURO</name>
<feature type="compositionally biased region" description="Basic and acidic residues" evidence="1">
    <location>
        <begin position="492"/>
        <end position="510"/>
    </location>
</feature>
<sequence length="510" mass="55283">MPIETLSITAACVSLTENVDALTARIKSFISRTGDSYSGLDAVSEELFSLGLCLEYLKSNSGKYNWYSRMPASLVQTSDTVDNFNAVVVSQQVPRPLERRVQPILASTGEVVAAVGETLIKMDSSDKSGSTITWTENGVNDLNKLSFKLQSHKASLEIALALLTLLRNAVVDDDRSSIRRDVIAAAFSVDETTAALSAIPDNFALQSRVRSTLHQKSQAAGAPEELIQINTAQKFESRNSEGHPGSSDTSGTAPDFETLHGVVLPDFRSKVAPEDPGYRLPQGSMSELSRGDIHQLPQDDAGPPNTVAIEMNNPRESEELVESDFEDSEDSLPEVFGLIAAEQEVSEGHGLRCFCPSTSRNTGQNISAWVDFMKLGFEMGVGRAPRDSSSLGESDVGWSNGTYDREAKHQQDTPPSSPKRPKAPPLAPALDVVTPSRARPGPFAEGRAHTQNVFSKQVGPFFRLPNPELSPPPSPTIQRHASIKTSATTGSDEPKSHVMRAVEEIEQRKR</sequence>
<evidence type="ECO:0000313" key="3">
    <source>
        <dbReference type="Proteomes" id="UP000094526"/>
    </source>
</evidence>
<feature type="region of interest" description="Disordered" evidence="1">
    <location>
        <begin position="235"/>
        <end position="255"/>
    </location>
</feature>
<evidence type="ECO:0000313" key="2">
    <source>
        <dbReference type="EMBL" id="OCT45409.1"/>
    </source>
</evidence>
<evidence type="ECO:0000256" key="1">
    <source>
        <dbReference type="SAM" id="MobiDB-lite"/>
    </source>
</evidence>
<proteinExistence type="predicted"/>
<keyword evidence="3" id="KW-1185">Reference proteome</keyword>
<feature type="compositionally biased region" description="Polar residues" evidence="1">
    <location>
        <begin position="387"/>
        <end position="402"/>
    </location>
</feature>
<dbReference type="VEuPathDB" id="FungiDB:CLCR_05770"/>
<dbReference type="STRING" id="86049.A0A1C1CAA6"/>
<reference evidence="3" key="1">
    <citation type="submission" date="2015-07" db="EMBL/GenBank/DDBJ databases">
        <authorList>
            <person name="Teixeira M.M."/>
            <person name="Souza R.C."/>
            <person name="Almeida L.G."/>
            <person name="Vicente V.A."/>
            <person name="de Hoog S."/>
            <person name="Bocca A.L."/>
            <person name="de Almeida S.R."/>
            <person name="Vasconcelos A.T."/>
            <person name="Felipe M.S."/>
        </authorList>
    </citation>
    <scope>NUCLEOTIDE SEQUENCE [LARGE SCALE GENOMIC DNA]</scope>
    <source>
        <strain evidence="3">KSF</strain>
    </source>
</reference>
<accession>A0A1C1CAA6</accession>
<gene>
    <name evidence="2" type="ORF">CLCR_05770</name>
</gene>
<feature type="compositionally biased region" description="Polar residues" evidence="1">
    <location>
        <begin position="476"/>
        <end position="491"/>
    </location>
</feature>
<dbReference type="AlphaFoldDB" id="A0A1C1CAA6"/>
<evidence type="ECO:0008006" key="4">
    <source>
        <dbReference type="Google" id="ProtNLM"/>
    </source>
</evidence>
<feature type="compositionally biased region" description="Pro residues" evidence="1">
    <location>
        <begin position="415"/>
        <end position="427"/>
    </location>
</feature>
<dbReference type="Proteomes" id="UP000094526">
    <property type="component" value="Unassembled WGS sequence"/>
</dbReference>
<dbReference type="VEuPathDB" id="FungiDB:G647_08039"/>
<protein>
    <recommendedName>
        <fullName evidence="4">Fungal N-terminal domain-containing protein</fullName>
    </recommendedName>
</protein>
<comment type="caution">
    <text evidence="2">The sequence shown here is derived from an EMBL/GenBank/DDBJ whole genome shotgun (WGS) entry which is preliminary data.</text>
</comment>
<organism evidence="2 3">
    <name type="scientific">Cladophialophora carrionii</name>
    <dbReference type="NCBI Taxonomy" id="86049"/>
    <lineage>
        <taxon>Eukaryota</taxon>
        <taxon>Fungi</taxon>
        <taxon>Dikarya</taxon>
        <taxon>Ascomycota</taxon>
        <taxon>Pezizomycotina</taxon>
        <taxon>Eurotiomycetes</taxon>
        <taxon>Chaetothyriomycetidae</taxon>
        <taxon>Chaetothyriales</taxon>
        <taxon>Herpotrichiellaceae</taxon>
        <taxon>Cladophialophora</taxon>
    </lineage>
</organism>
<dbReference type="EMBL" id="LGRB01000020">
    <property type="protein sequence ID" value="OCT45409.1"/>
    <property type="molecule type" value="Genomic_DNA"/>
</dbReference>
<feature type="region of interest" description="Disordered" evidence="1">
    <location>
        <begin position="383"/>
        <end position="510"/>
    </location>
</feature>